<gene>
    <name evidence="1" type="ORF">QWZ18_05550</name>
</gene>
<reference evidence="2" key="1">
    <citation type="journal article" date="2019" name="Int. J. Syst. Evol. Microbiol.">
        <title>The Global Catalogue of Microorganisms (GCM) 10K type strain sequencing project: providing services to taxonomists for standard genome sequencing and annotation.</title>
        <authorList>
            <consortium name="The Broad Institute Genomics Platform"/>
            <consortium name="The Broad Institute Genome Sequencing Center for Infectious Disease"/>
            <person name="Wu L."/>
            <person name="Ma J."/>
        </authorList>
    </citation>
    <scope>NUCLEOTIDE SEQUENCE [LARGE SCALE GENOMIC DNA]</scope>
    <source>
        <strain evidence="2">CECT 7806</strain>
    </source>
</reference>
<dbReference type="Proteomes" id="UP001244297">
    <property type="component" value="Unassembled WGS sequence"/>
</dbReference>
<keyword evidence="2" id="KW-1185">Reference proteome</keyword>
<dbReference type="EMBL" id="JAUFPT010000016">
    <property type="protein sequence ID" value="MDN3570092.1"/>
    <property type="molecule type" value="Genomic_DNA"/>
</dbReference>
<evidence type="ECO:0000313" key="2">
    <source>
        <dbReference type="Proteomes" id="UP001244297"/>
    </source>
</evidence>
<sequence length="76" mass="8395">MLRRGREHRIVRWIGAGNQKLPKSNADAASETARGHVIKLCWSDTFGRPVRPDLTGFARSAPGQVLPFRGERRGAG</sequence>
<proteinExistence type="predicted"/>
<organism evidence="1 2">
    <name type="scientific">Methylobacterium longum</name>
    <dbReference type="NCBI Taxonomy" id="767694"/>
    <lineage>
        <taxon>Bacteria</taxon>
        <taxon>Pseudomonadati</taxon>
        <taxon>Pseudomonadota</taxon>
        <taxon>Alphaproteobacteria</taxon>
        <taxon>Hyphomicrobiales</taxon>
        <taxon>Methylobacteriaceae</taxon>
        <taxon>Methylobacterium</taxon>
    </lineage>
</organism>
<protein>
    <submittedName>
        <fullName evidence="1">Uncharacterized protein</fullName>
    </submittedName>
</protein>
<dbReference type="RefSeq" id="WP_238289696.1">
    <property type="nucleotide sequence ID" value="NZ_BPQS01000017.1"/>
</dbReference>
<name>A0ABT8AJP2_9HYPH</name>
<accession>A0ABT8AJP2</accession>
<evidence type="ECO:0000313" key="1">
    <source>
        <dbReference type="EMBL" id="MDN3570092.1"/>
    </source>
</evidence>
<comment type="caution">
    <text evidence="1">The sequence shown here is derived from an EMBL/GenBank/DDBJ whole genome shotgun (WGS) entry which is preliminary data.</text>
</comment>